<accession>A0A6N7IMP5</accession>
<organism evidence="1 2">
    <name type="scientific">Desulfofundulus thermobenzoicus</name>
    <dbReference type="NCBI Taxonomy" id="29376"/>
    <lineage>
        <taxon>Bacteria</taxon>
        <taxon>Bacillati</taxon>
        <taxon>Bacillota</taxon>
        <taxon>Clostridia</taxon>
        <taxon>Eubacteriales</taxon>
        <taxon>Peptococcaceae</taxon>
        <taxon>Desulfofundulus</taxon>
    </lineage>
</organism>
<protein>
    <submittedName>
        <fullName evidence="1">Uncharacterized protein</fullName>
    </submittedName>
</protein>
<reference evidence="1 2" key="1">
    <citation type="submission" date="2019-10" db="EMBL/GenBank/DDBJ databases">
        <title>Comparative genomics of sulfur disproportionating microorganisms.</title>
        <authorList>
            <person name="Ward L.M."/>
            <person name="Bertran E."/>
            <person name="Johnston D."/>
        </authorList>
    </citation>
    <scope>NUCLEOTIDE SEQUENCE [LARGE SCALE GENOMIC DNA]</scope>
    <source>
        <strain evidence="1 2">DSM 14055</strain>
    </source>
</reference>
<dbReference type="AlphaFoldDB" id="A0A6N7IMP5"/>
<evidence type="ECO:0000313" key="2">
    <source>
        <dbReference type="Proteomes" id="UP000441717"/>
    </source>
</evidence>
<comment type="caution">
    <text evidence="1">The sequence shown here is derived from an EMBL/GenBank/DDBJ whole genome shotgun (WGS) entry which is preliminary data.</text>
</comment>
<evidence type="ECO:0000313" key="1">
    <source>
        <dbReference type="EMBL" id="MQL50877.1"/>
    </source>
</evidence>
<sequence>MIRQEVAGLLQDCRKCGLAAPDAVDPQLIRCHVTGKPVPPGEQLRDWQCLYYMEPVIEDGCALSAEQHYLIKQAELDSKK</sequence>
<gene>
    <name evidence="1" type="ORF">GFC01_01010</name>
</gene>
<name>A0A6N7IMP5_9FIRM</name>
<dbReference type="OrthoDB" id="1798799at2"/>
<dbReference type="Proteomes" id="UP000441717">
    <property type="component" value="Unassembled WGS sequence"/>
</dbReference>
<dbReference type="RefSeq" id="WP_152944794.1">
    <property type="nucleotide sequence ID" value="NZ_WHYR01000002.1"/>
</dbReference>
<keyword evidence="2" id="KW-1185">Reference proteome</keyword>
<proteinExistence type="predicted"/>
<dbReference type="EMBL" id="WHYR01000002">
    <property type="protein sequence ID" value="MQL50877.1"/>
    <property type="molecule type" value="Genomic_DNA"/>
</dbReference>